<dbReference type="GO" id="GO:0000723">
    <property type="term" value="P:telomere maintenance"/>
    <property type="evidence" value="ECO:0007669"/>
    <property type="project" value="InterPro"/>
</dbReference>
<comment type="similarity">
    <text evidence="1">Belongs to the helicase family.</text>
</comment>
<comment type="catalytic activity">
    <reaction evidence="1">
        <text>ATP + H2O = ADP + phosphate + H(+)</text>
        <dbReference type="Rhea" id="RHEA:13065"/>
        <dbReference type="ChEBI" id="CHEBI:15377"/>
        <dbReference type="ChEBI" id="CHEBI:15378"/>
        <dbReference type="ChEBI" id="CHEBI:30616"/>
        <dbReference type="ChEBI" id="CHEBI:43474"/>
        <dbReference type="ChEBI" id="CHEBI:456216"/>
        <dbReference type="EC" id="5.6.2.3"/>
    </reaction>
</comment>
<keyword evidence="1" id="KW-0347">Helicase</keyword>
<feature type="compositionally biased region" description="Acidic residues" evidence="2">
    <location>
        <begin position="1"/>
        <end position="15"/>
    </location>
</feature>
<accession>K0T9V7</accession>
<dbReference type="EMBL" id="AGNL01004130">
    <property type="protein sequence ID" value="EJK73884.1"/>
    <property type="molecule type" value="Genomic_DNA"/>
</dbReference>
<evidence type="ECO:0000313" key="5">
    <source>
        <dbReference type="Proteomes" id="UP000266841"/>
    </source>
</evidence>
<organism evidence="4 5">
    <name type="scientific">Thalassiosira oceanica</name>
    <name type="common">Marine diatom</name>
    <dbReference type="NCBI Taxonomy" id="159749"/>
    <lineage>
        <taxon>Eukaryota</taxon>
        <taxon>Sar</taxon>
        <taxon>Stramenopiles</taxon>
        <taxon>Ochrophyta</taxon>
        <taxon>Bacillariophyta</taxon>
        <taxon>Coscinodiscophyceae</taxon>
        <taxon>Thalassiosirophycidae</taxon>
        <taxon>Thalassiosirales</taxon>
        <taxon>Thalassiosiraceae</taxon>
        <taxon>Thalassiosira</taxon>
    </lineage>
</organism>
<keyword evidence="1" id="KW-0378">Hydrolase</keyword>
<dbReference type="GO" id="GO:0005524">
    <property type="term" value="F:ATP binding"/>
    <property type="evidence" value="ECO:0007669"/>
    <property type="project" value="UniProtKB-KW"/>
</dbReference>
<evidence type="ECO:0000256" key="1">
    <source>
        <dbReference type="RuleBase" id="RU363044"/>
    </source>
</evidence>
<comment type="caution">
    <text evidence="4">The sequence shown here is derived from an EMBL/GenBank/DDBJ whole genome shotgun (WGS) entry which is preliminary data.</text>
</comment>
<dbReference type="SUPFAM" id="SSF52540">
    <property type="entry name" value="P-loop containing nucleoside triphosphate hydrolases"/>
    <property type="match status" value="1"/>
</dbReference>
<dbReference type="InterPro" id="IPR051055">
    <property type="entry name" value="PIF1_helicase"/>
</dbReference>
<keyword evidence="5" id="KW-1185">Reference proteome</keyword>
<sequence length="360" mass="40661">MDCFDEDDEFADDIDWSSIPMPTPTPRKRQRLANDSPPSSGISSHLEMAQEYTPPEADHDDDKEIGDELQNRAISISVEQRKNLFLTGKAGTGKSWVTRRIVSQFTKLDRVIHVTAPTGIAAINVGGTTVNHFGRYELGQYYTDFNNMMSEETRKKIVKSDALLIDEISMLDGQTLDCLECMVAIARRYGEVKERVKEIQAETGDKKTIMSMHMLNQRWAALGDIEPWGGLQVIFVGDFFQLPPVPNGYDVLMENENLTESGVHLKIGRQGSYAFESRCWEMSNLNTIELTQVHRQAGNDGLFQCLNAMREGHDLTSHSSVLAALQKPLDSRKDGLLPTELYSKNYIVDRRNREELAKIQ</sequence>
<dbReference type="PANTHER" id="PTHR47642:SF5">
    <property type="entry name" value="ATP-DEPENDENT DNA HELICASE"/>
    <property type="match status" value="1"/>
</dbReference>
<dbReference type="AlphaFoldDB" id="K0T9V7"/>
<dbReference type="Proteomes" id="UP000266841">
    <property type="component" value="Unassembled WGS sequence"/>
</dbReference>
<dbReference type="OrthoDB" id="192530at2759"/>
<dbReference type="eggNOG" id="KOG0987">
    <property type="taxonomic scope" value="Eukaryota"/>
</dbReference>
<reference evidence="4 5" key="1">
    <citation type="journal article" date="2012" name="Genome Biol.">
        <title>Genome and low-iron response of an oceanic diatom adapted to chronic iron limitation.</title>
        <authorList>
            <person name="Lommer M."/>
            <person name="Specht M."/>
            <person name="Roy A.S."/>
            <person name="Kraemer L."/>
            <person name="Andreson R."/>
            <person name="Gutowska M.A."/>
            <person name="Wolf J."/>
            <person name="Bergner S.V."/>
            <person name="Schilhabel M.B."/>
            <person name="Klostermeier U.C."/>
            <person name="Beiko R.G."/>
            <person name="Rosenstiel P."/>
            <person name="Hippler M."/>
            <person name="Laroche J."/>
        </authorList>
    </citation>
    <scope>NUCLEOTIDE SEQUENCE [LARGE SCALE GENOMIC DNA]</scope>
    <source>
        <strain evidence="4 5">CCMP1005</strain>
    </source>
</reference>
<dbReference type="GO" id="GO:0006310">
    <property type="term" value="P:DNA recombination"/>
    <property type="evidence" value="ECO:0007669"/>
    <property type="project" value="UniProtKB-KW"/>
</dbReference>
<dbReference type="Gene3D" id="3.40.50.300">
    <property type="entry name" value="P-loop containing nucleotide triphosphate hydrolases"/>
    <property type="match status" value="1"/>
</dbReference>
<feature type="domain" description="DNA helicase Pif1-like DEAD-box helicase" evidence="3">
    <location>
        <begin position="75"/>
        <end position="247"/>
    </location>
</feature>
<dbReference type="PANTHER" id="PTHR47642">
    <property type="entry name" value="ATP-DEPENDENT DNA HELICASE"/>
    <property type="match status" value="1"/>
</dbReference>
<comment type="cofactor">
    <cofactor evidence="1">
        <name>Mg(2+)</name>
        <dbReference type="ChEBI" id="CHEBI:18420"/>
    </cofactor>
</comment>
<keyword evidence="1" id="KW-0547">Nucleotide-binding</keyword>
<keyword evidence="1" id="KW-0227">DNA damage</keyword>
<keyword evidence="1" id="KW-0233">DNA recombination</keyword>
<proteinExistence type="inferred from homology"/>
<feature type="non-terminal residue" evidence="4">
    <location>
        <position position="360"/>
    </location>
</feature>
<gene>
    <name evidence="4" type="ORF">THAOC_04474</name>
</gene>
<keyword evidence="1" id="KW-0234">DNA repair</keyword>
<evidence type="ECO:0000256" key="2">
    <source>
        <dbReference type="SAM" id="MobiDB-lite"/>
    </source>
</evidence>
<dbReference type="InterPro" id="IPR027417">
    <property type="entry name" value="P-loop_NTPase"/>
</dbReference>
<dbReference type="Pfam" id="PF05970">
    <property type="entry name" value="PIF1"/>
    <property type="match status" value="1"/>
</dbReference>
<evidence type="ECO:0000259" key="3">
    <source>
        <dbReference type="Pfam" id="PF05970"/>
    </source>
</evidence>
<dbReference type="GO" id="GO:0006281">
    <property type="term" value="P:DNA repair"/>
    <property type="evidence" value="ECO:0007669"/>
    <property type="project" value="UniProtKB-KW"/>
</dbReference>
<keyword evidence="1" id="KW-0067">ATP-binding</keyword>
<name>K0T9V7_THAOC</name>
<feature type="region of interest" description="Disordered" evidence="2">
    <location>
        <begin position="1"/>
        <end position="63"/>
    </location>
</feature>
<evidence type="ECO:0000313" key="4">
    <source>
        <dbReference type="EMBL" id="EJK73884.1"/>
    </source>
</evidence>
<protein>
    <recommendedName>
        <fullName evidence="1">ATP-dependent DNA helicase</fullName>
        <ecNumber evidence="1">5.6.2.3</ecNumber>
    </recommendedName>
</protein>
<dbReference type="GO" id="GO:0016887">
    <property type="term" value="F:ATP hydrolysis activity"/>
    <property type="evidence" value="ECO:0007669"/>
    <property type="project" value="RHEA"/>
</dbReference>
<dbReference type="GO" id="GO:0043139">
    <property type="term" value="F:5'-3' DNA helicase activity"/>
    <property type="evidence" value="ECO:0007669"/>
    <property type="project" value="UniProtKB-EC"/>
</dbReference>
<dbReference type="EC" id="5.6.2.3" evidence="1"/>
<dbReference type="InterPro" id="IPR010285">
    <property type="entry name" value="DNA_helicase_pif1-like_DEAD"/>
</dbReference>